<feature type="signal peptide" evidence="3">
    <location>
        <begin position="1"/>
        <end position="18"/>
    </location>
</feature>
<evidence type="ECO:0008006" key="6">
    <source>
        <dbReference type="Google" id="ProtNLM"/>
    </source>
</evidence>
<dbReference type="STRING" id="2512241.A0A553HXT6"/>
<evidence type="ECO:0000256" key="3">
    <source>
        <dbReference type="SAM" id="SignalP"/>
    </source>
</evidence>
<protein>
    <recommendedName>
        <fullName evidence="6">Peptidyl-tRNA hydrolase</fullName>
    </recommendedName>
</protein>
<accession>A0A553HXT6</accession>
<dbReference type="OrthoDB" id="1733656at2759"/>
<reference evidence="5" key="1">
    <citation type="submission" date="2019-06" db="EMBL/GenBank/DDBJ databases">
        <title>Draft genome sequence of the griseofulvin-producing fungus Xylaria cubensis strain G536.</title>
        <authorList>
            <person name="Mead M.E."/>
            <person name="Raja H.A."/>
            <person name="Steenwyk J.L."/>
            <person name="Knowles S.L."/>
            <person name="Oberlies N.H."/>
            <person name="Rokas A."/>
        </authorList>
    </citation>
    <scope>NUCLEOTIDE SEQUENCE [LARGE SCALE GENOMIC DNA]</scope>
    <source>
        <strain evidence="5">G536</strain>
    </source>
</reference>
<keyword evidence="2" id="KW-0472">Membrane</keyword>
<evidence type="ECO:0000256" key="1">
    <source>
        <dbReference type="SAM" id="MobiDB-lite"/>
    </source>
</evidence>
<dbReference type="EMBL" id="VFLP01000034">
    <property type="protein sequence ID" value="TRX92756.1"/>
    <property type="molecule type" value="Genomic_DNA"/>
</dbReference>
<comment type="caution">
    <text evidence="4">The sequence shown here is derived from an EMBL/GenBank/DDBJ whole genome shotgun (WGS) entry which is preliminary data.</text>
</comment>
<feature type="region of interest" description="Disordered" evidence="1">
    <location>
        <begin position="249"/>
        <end position="269"/>
    </location>
</feature>
<keyword evidence="2" id="KW-1133">Transmembrane helix</keyword>
<organism evidence="4 5">
    <name type="scientific">Xylaria flabelliformis</name>
    <dbReference type="NCBI Taxonomy" id="2512241"/>
    <lineage>
        <taxon>Eukaryota</taxon>
        <taxon>Fungi</taxon>
        <taxon>Dikarya</taxon>
        <taxon>Ascomycota</taxon>
        <taxon>Pezizomycotina</taxon>
        <taxon>Sordariomycetes</taxon>
        <taxon>Xylariomycetidae</taxon>
        <taxon>Xylariales</taxon>
        <taxon>Xylariaceae</taxon>
        <taxon>Xylaria</taxon>
    </lineage>
</organism>
<feature type="chain" id="PRO_5022063357" description="Peptidyl-tRNA hydrolase" evidence="3">
    <location>
        <begin position="19"/>
        <end position="269"/>
    </location>
</feature>
<keyword evidence="5" id="KW-1185">Reference proteome</keyword>
<dbReference type="Proteomes" id="UP000319160">
    <property type="component" value="Unassembled WGS sequence"/>
</dbReference>
<evidence type="ECO:0000313" key="4">
    <source>
        <dbReference type="EMBL" id="TRX92756.1"/>
    </source>
</evidence>
<feature type="transmembrane region" description="Helical" evidence="2">
    <location>
        <begin position="218"/>
        <end position="238"/>
    </location>
</feature>
<keyword evidence="2" id="KW-0812">Transmembrane</keyword>
<evidence type="ECO:0000313" key="5">
    <source>
        <dbReference type="Proteomes" id="UP000319160"/>
    </source>
</evidence>
<sequence length="269" mass="29480">MRFNSASALLALPLLAAADTPDYQAQFQDYLGQAQGYFEKFASKIPSPNKYDPVAAAAAKAGANKIDVIGLHNWKDVLYEPVQPGSTTPEEWWLLITGGNKTCFGHCGKVEAAFNETAGKFAIEPNSPYMALLNCDDQPVLCNAWSAPVGSLWVLEMLPEPSPINIFTKRLNLTTTTSDDLVQLQKDGYKTVAKEHDSIFHPFNGPLAQNGLSVPAGYLLWAFGLLPSWAFMIFISFFSRRMMASRMEGQHTMHGGPRPAPTGQAAPRR</sequence>
<proteinExistence type="predicted"/>
<name>A0A553HXT6_9PEZI</name>
<keyword evidence="3" id="KW-0732">Signal</keyword>
<dbReference type="AlphaFoldDB" id="A0A553HXT6"/>
<gene>
    <name evidence="4" type="ORF">FHL15_006430</name>
</gene>
<evidence type="ECO:0000256" key="2">
    <source>
        <dbReference type="SAM" id="Phobius"/>
    </source>
</evidence>